<dbReference type="PANTHER" id="PTHR34717">
    <property type="entry name" value="EG:BACR7A4.20 PROTEIN"/>
    <property type="match status" value="1"/>
</dbReference>
<sequence length="421" mass="48326">MICEIILGLIIIFLVRITILPAPKPILHVYRKPGRLYYVKVVVFYLLVKLRRWQDARTKKTGEKPDTLQAGYGATCVNNLDELEVPQKLADHPKAIDAVFFQLANQSGQYLVAATARRPHKIINGFIYLAIPELGLLEAPKLPDTMLYAEKEEFAAEGLRIEPVVPNRTWKISYKGHMKYAKAPEKKVNVDIELEYNSKLRPFNFDTDMNAWTVARAMAKEPWSREYFQILKDAHQTHYEQMGSASGRAIVDGKEFSLQLDGMRDHSYAYKREWKFMHRYGFHTITLQDGTRINAGFVSQPVTCSRLELGYVYLPDGSLHALDWIKLPLWALGEGGTPPVDYGFTFKAAGKVWEVQVRVVHTPIFHIGWEWEAKLFERLCTYTVNGIPGWGVSEWHYRHAAGRPVEYAQNDPEWTNKIVKG</sequence>
<dbReference type="Pfam" id="PF23212">
    <property type="entry name" value="DUF7064"/>
    <property type="match status" value="1"/>
</dbReference>
<keyword evidence="1" id="KW-0812">Transmembrane</keyword>
<evidence type="ECO:0000259" key="2">
    <source>
        <dbReference type="Pfam" id="PF23212"/>
    </source>
</evidence>
<keyword evidence="1" id="KW-0472">Membrane</keyword>
<dbReference type="InterPro" id="IPR055492">
    <property type="entry name" value="DUF7064"/>
</dbReference>
<name>A0AA88KWD1_ARTSF</name>
<dbReference type="EMBL" id="JAVRJZ010000017">
    <property type="protein sequence ID" value="KAK2709783.1"/>
    <property type="molecule type" value="Genomic_DNA"/>
</dbReference>
<evidence type="ECO:0000256" key="1">
    <source>
        <dbReference type="SAM" id="Phobius"/>
    </source>
</evidence>
<proteinExistence type="predicted"/>
<feature type="transmembrane region" description="Helical" evidence="1">
    <location>
        <begin position="5"/>
        <end position="22"/>
    </location>
</feature>
<accession>A0AA88KWD1</accession>
<protein>
    <recommendedName>
        <fullName evidence="2">DUF7064 domain-containing protein</fullName>
    </recommendedName>
</protein>
<dbReference type="AlphaFoldDB" id="A0AA88KWD1"/>
<keyword evidence="4" id="KW-1185">Reference proteome</keyword>
<dbReference type="Proteomes" id="UP001187531">
    <property type="component" value="Unassembled WGS sequence"/>
</dbReference>
<gene>
    <name evidence="3" type="ORF">QYM36_013452</name>
</gene>
<dbReference type="PANTHER" id="PTHR34717:SF1">
    <property type="entry name" value="EG:BACR7A4.20 PROTEIN"/>
    <property type="match status" value="1"/>
</dbReference>
<reference evidence="3" key="1">
    <citation type="submission" date="2023-07" db="EMBL/GenBank/DDBJ databases">
        <title>Chromosome-level genome assembly of Artemia franciscana.</title>
        <authorList>
            <person name="Jo E."/>
        </authorList>
    </citation>
    <scope>NUCLEOTIDE SEQUENCE</scope>
    <source>
        <tissue evidence="3">Whole body</tissue>
    </source>
</reference>
<evidence type="ECO:0000313" key="4">
    <source>
        <dbReference type="Proteomes" id="UP001187531"/>
    </source>
</evidence>
<comment type="caution">
    <text evidence="3">The sequence shown here is derived from an EMBL/GenBank/DDBJ whole genome shotgun (WGS) entry which is preliminary data.</text>
</comment>
<evidence type="ECO:0000313" key="3">
    <source>
        <dbReference type="EMBL" id="KAK2709783.1"/>
    </source>
</evidence>
<keyword evidence="1" id="KW-1133">Transmembrane helix</keyword>
<feature type="domain" description="DUF7064" evidence="2">
    <location>
        <begin position="274"/>
        <end position="396"/>
    </location>
</feature>
<organism evidence="3 4">
    <name type="scientific">Artemia franciscana</name>
    <name type="common">Brine shrimp</name>
    <name type="synonym">Artemia sanfranciscana</name>
    <dbReference type="NCBI Taxonomy" id="6661"/>
    <lineage>
        <taxon>Eukaryota</taxon>
        <taxon>Metazoa</taxon>
        <taxon>Ecdysozoa</taxon>
        <taxon>Arthropoda</taxon>
        <taxon>Crustacea</taxon>
        <taxon>Branchiopoda</taxon>
        <taxon>Anostraca</taxon>
        <taxon>Artemiidae</taxon>
        <taxon>Artemia</taxon>
    </lineage>
</organism>